<organism evidence="3">
    <name type="scientific">Caenorhabditis brenneri</name>
    <name type="common">Nematode worm</name>
    <dbReference type="NCBI Taxonomy" id="135651"/>
    <lineage>
        <taxon>Eukaryota</taxon>
        <taxon>Metazoa</taxon>
        <taxon>Ecdysozoa</taxon>
        <taxon>Nematoda</taxon>
        <taxon>Chromadorea</taxon>
        <taxon>Rhabditida</taxon>
        <taxon>Rhabditina</taxon>
        <taxon>Rhabditomorpha</taxon>
        <taxon>Rhabditoidea</taxon>
        <taxon>Rhabditidae</taxon>
        <taxon>Peloderinae</taxon>
        <taxon>Caenorhabditis</taxon>
    </lineage>
</organism>
<gene>
    <name evidence="2" type="ORF">CAEBREN_15636</name>
</gene>
<keyword evidence="1" id="KW-0732">Signal</keyword>
<evidence type="ECO:0000256" key="1">
    <source>
        <dbReference type="SAM" id="SignalP"/>
    </source>
</evidence>
<proteinExistence type="predicted"/>
<dbReference type="Proteomes" id="UP000008068">
    <property type="component" value="Unassembled WGS sequence"/>
</dbReference>
<evidence type="ECO:0000313" key="3">
    <source>
        <dbReference type="Proteomes" id="UP000008068"/>
    </source>
</evidence>
<dbReference type="eggNOG" id="ENOG502SDD0">
    <property type="taxonomic scope" value="Eukaryota"/>
</dbReference>
<reference evidence="3" key="1">
    <citation type="submission" date="2011-07" db="EMBL/GenBank/DDBJ databases">
        <authorList>
            <consortium name="Caenorhabditis brenneri Sequencing and Analysis Consortium"/>
            <person name="Wilson R.K."/>
        </authorList>
    </citation>
    <scope>NUCLEOTIDE SEQUENCE [LARGE SCALE GENOMIC DNA]</scope>
    <source>
        <strain evidence="3">PB2801</strain>
    </source>
</reference>
<sequence>MTLLYQVGLLLLVAASYTVSAECCTPGATSDFCTVFSMLSTMEQNEVMSYLGGLEQNVVIIGCDN</sequence>
<dbReference type="HOGENOM" id="CLU_2851742_0_0_1"/>
<evidence type="ECO:0000313" key="2">
    <source>
        <dbReference type="EMBL" id="EGT35610.1"/>
    </source>
</evidence>
<keyword evidence="3" id="KW-1185">Reference proteome</keyword>
<feature type="signal peptide" evidence="1">
    <location>
        <begin position="1"/>
        <end position="21"/>
    </location>
</feature>
<dbReference type="STRING" id="135651.G0NQD3"/>
<dbReference type="EMBL" id="GL379925">
    <property type="protein sequence ID" value="EGT35610.1"/>
    <property type="molecule type" value="Genomic_DNA"/>
</dbReference>
<protein>
    <submittedName>
        <fullName evidence="2">Uncharacterized protein</fullName>
    </submittedName>
</protein>
<name>G0NQD3_CAEBE</name>
<dbReference type="AlphaFoldDB" id="G0NQD3"/>
<dbReference type="InParanoid" id="G0NQD3"/>
<feature type="chain" id="PRO_5003405244" evidence="1">
    <location>
        <begin position="22"/>
        <end position="65"/>
    </location>
</feature>
<accession>G0NQD3</accession>